<dbReference type="RefSeq" id="XP_009523355.1">
    <property type="nucleotide sequence ID" value="XM_009525060.1"/>
</dbReference>
<dbReference type="InParanoid" id="G4ZBM4"/>
<evidence type="ECO:0000313" key="2">
    <source>
        <dbReference type="Proteomes" id="UP000002640"/>
    </source>
</evidence>
<evidence type="ECO:0008006" key="3">
    <source>
        <dbReference type="Google" id="ProtNLM"/>
    </source>
</evidence>
<dbReference type="EMBL" id="JH159153">
    <property type="protein sequence ID" value="EGZ20638.1"/>
    <property type="molecule type" value="Genomic_DNA"/>
</dbReference>
<dbReference type="KEGG" id="psoj:PHYSODRAFT_259644"/>
<dbReference type="AlphaFoldDB" id="G4ZBM4"/>
<dbReference type="GeneID" id="20639100"/>
<dbReference type="PANTHER" id="PTHR33206:SF1">
    <property type="entry name" value="DNA-DIRECTED DNA POLYMERASE"/>
    <property type="match status" value="1"/>
</dbReference>
<gene>
    <name evidence="1" type="ORF">PHYSODRAFT_259644</name>
</gene>
<sequence length="939" mass="108375">MGEILSKDFTERISYPSSSYQLKEITMATIMIYKCDHILSDNIEIPKSIKKNKFIINFPRTNNKCVFFCIAYHLEESARPDRMMASVKDRVKEYCTFKGIKYSAKYFKEMQPIDTMEFDQLEDCFQLAINVFEMDQNTLEISKLRESEKAYENVINILDYKGHAIDIAEWIKEGGCECDDKIRCICGLGKGLFPYEYIKSFDVLSETTIPAKSAFDSSLRGTSISANDYERVKFVWEHYEMKSIKDLLIWYNNLDVKPFVQAIQAQRELFKRFKLDIFTDGDSLPGLGEKVMYQTCFTNPDKRPRVPAKAFDLPEQRYLGYIEQDKKADREFGMTMQHLDELLEKQKYLCGLCYCQLTAETASADRINNKLGHEDGNILISCIACNVARKEMPLKAFRRKKLLEFNADKLVWSIDKEEEAEIYHKMKANVAGGPSIIFNRYGKRNETKIRGGQLCKKVIGYGANTLYLWALGNEMPCGRLTTIDANDDKIFGFLECDIRTPEHLKDYFSEMTPIFKNVEINCNDENIIGKHMFDYKSRASTRAKPARKLIGSYFGEKILIYTPLLKWYLAHGMEITKTYSFIKASSHRAFKPFMDDVSNDRREGDVHKIKTMIVDLSKLIGNAAFGRSGMDKSKHKEVTYESNDKTVRTIIEKQNFHNVVELAGSYEVSLKKRKIKLINPIHLSIAIYQLAKLRMLQFYYDCIDYYFDRSDYQYQEMDTDSAYIAFSCEKSFEQCIKPELEAHFKEHKYDWFPRDFDDEVAKFDRRTPGLVKDEWSGDAMVSLSYKNYICYMPDEQYKVKVSAKGVQQGHGRKKDVLNQEGFESVVKDQITLSGTNKGFRICKETQGIITYTQQKTARSYWYHKRAFNLVGFAYGKAEGALTRGATVKVKLVQSGRWAEEPAQAVELLQEELTPRAVSAEEALNGVGTFVGGVICTSRI</sequence>
<proteinExistence type="predicted"/>
<keyword evidence="2" id="KW-1185">Reference proteome</keyword>
<dbReference type="SUPFAM" id="SSF56672">
    <property type="entry name" value="DNA/RNA polymerases"/>
    <property type="match status" value="1"/>
</dbReference>
<reference evidence="1 2" key="1">
    <citation type="journal article" date="2006" name="Science">
        <title>Phytophthora genome sequences uncover evolutionary origins and mechanisms of pathogenesis.</title>
        <authorList>
            <person name="Tyler B.M."/>
            <person name="Tripathy S."/>
            <person name="Zhang X."/>
            <person name="Dehal P."/>
            <person name="Jiang R.H."/>
            <person name="Aerts A."/>
            <person name="Arredondo F.D."/>
            <person name="Baxter L."/>
            <person name="Bensasson D."/>
            <person name="Beynon J.L."/>
            <person name="Chapman J."/>
            <person name="Damasceno C.M."/>
            <person name="Dorrance A.E."/>
            <person name="Dou D."/>
            <person name="Dickerman A.W."/>
            <person name="Dubchak I.L."/>
            <person name="Garbelotto M."/>
            <person name="Gijzen M."/>
            <person name="Gordon S.G."/>
            <person name="Govers F."/>
            <person name="Grunwald N.J."/>
            <person name="Huang W."/>
            <person name="Ivors K.L."/>
            <person name="Jones R.W."/>
            <person name="Kamoun S."/>
            <person name="Krampis K."/>
            <person name="Lamour K.H."/>
            <person name="Lee M.K."/>
            <person name="McDonald W.H."/>
            <person name="Medina M."/>
            <person name="Meijer H.J."/>
            <person name="Nordberg E.K."/>
            <person name="Maclean D.J."/>
            <person name="Ospina-Giraldo M.D."/>
            <person name="Morris P.F."/>
            <person name="Phuntumart V."/>
            <person name="Putnam N.H."/>
            <person name="Rash S."/>
            <person name="Rose J.K."/>
            <person name="Sakihama Y."/>
            <person name="Salamov A.A."/>
            <person name="Savidor A."/>
            <person name="Scheuring C.F."/>
            <person name="Smith B.M."/>
            <person name="Sobral B.W."/>
            <person name="Terry A."/>
            <person name="Torto-Alalibo T.A."/>
            <person name="Win J."/>
            <person name="Xu Z."/>
            <person name="Zhang H."/>
            <person name="Grigoriev I.V."/>
            <person name="Rokhsar D.S."/>
            <person name="Boore J.L."/>
        </authorList>
    </citation>
    <scope>NUCLEOTIDE SEQUENCE [LARGE SCALE GENOMIC DNA]</scope>
    <source>
        <strain evidence="1 2">P6497</strain>
    </source>
</reference>
<organism evidence="1 2">
    <name type="scientific">Phytophthora sojae (strain P6497)</name>
    <name type="common">Soybean stem and root rot agent</name>
    <name type="synonym">Phytophthora megasperma f. sp. glycines</name>
    <dbReference type="NCBI Taxonomy" id="1094619"/>
    <lineage>
        <taxon>Eukaryota</taxon>
        <taxon>Sar</taxon>
        <taxon>Stramenopiles</taxon>
        <taxon>Oomycota</taxon>
        <taxon>Peronosporomycetes</taxon>
        <taxon>Peronosporales</taxon>
        <taxon>Peronosporaceae</taxon>
        <taxon>Phytophthora</taxon>
    </lineage>
</organism>
<dbReference type="PANTHER" id="PTHR33206">
    <property type="entry name" value="PROTEIN CBG10425"/>
    <property type="match status" value="1"/>
</dbReference>
<dbReference type="InterPro" id="IPR043502">
    <property type="entry name" value="DNA/RNA_pol_sf"/>
</dbReference>
<dbReference type="Gene3D" id="3.30.40.220">
    <property type="match status" value="1"/>
</dbReference>
<accession>G4ZBM4</accession>
<dbReference type="Proteomes" id="UP000002640">
    <property type="component" value="Unassembled WGS sequence"/>
</dbReference>
<name>G4ZBM4_PHYSP</name>
<evidence type="ECO:0000313" key="1">
    <source>
        <dbReference type="EMBL" id="EGZ20638.1"/>
    </source>
</evidence>
<dbReference type="OMA" id="KESNICH"/>
<protein>
    <recommendedName>
        <fullName evidence="3">DNA-directed DNA polymerase</fullName>
    </recommendedName>
</protein>